<feature type="compositionally biased region" description="Polar residues" evidence="2">
    <location>
        <begin position="331"/>
        <end position="342"/>
    </location>
</feature>
<name>A0AAD1UPE1_EUPCR</name>
<feature type="compositionally biased region" description="Polar residues" evidence="2">
    <location>
        <begin position="143"/>
        <end position="156"/>
    </location>
</feature>
<sequence>MEGKPRGKSYKEMIQKQAKNIKKMRESSASLERNRRTEFQSQNVQLGRQIAQNSSTKRSSRQVCDESCDSYDHEDTKNQDLQNVLDSDDEDIKRHREKINRNFNHEEESRQSDYNYEPQKPTRNINKRMMDSSSNDTDEESTPVDTPNDSYYEGSQGSKLDSFVVEIMRLFGKNDNLDQKRYAHVKDILVEVSNHATKSHNSLKKSYKEIKENYDLTERTLKQRENELIQAAKHNKSLNMQIEKLEHHLNGLNQVVQQQSLSKEAFEMLKESNRRIEEDNKYLKELIDNQKRQYEEKEIVWSRELMTLKKLFDTQRGFGSQKSHFSEQEADTQSLQRNSPLLNTPERVNKENNVNQTNTVGRSDYVTLHHPESVSSKHSEVNMSRQAFDNFINGSEIMKNEILK</sequence>
<protein>
    <submittedName>
        <fullName evidence="3">Uncharacterized protein</fullName>
    </submittedName>
</protein>
<feature type="compositionally biased region" description="Polar residues" evidence="2">
    <location>
        <begin position="39"/>
        <end position="57"/>
    </location>
</feature>
<reference evidence="3" key="1">
    <citation type="submission" date="2023-07" db="EMBL/GenBank/DDBJ databases">
        <authorList>
            <consortium name="AG Swart"/>
            <person name="Singh M."/>
            <person name="Singh A."/>
            <person name="Seah K."/>
            <person name="Emmerich C."/>
        </authorList>
    </citation>
    <scope>NUCLEOTIDE SEQUENCE</scope>
    <source>
        <strain evidence="3">DP1</strain>
    </source>
</reference>
<evidence type="ECO:0000256" key="1">
    <source>
        <dbReference type="SAM" id="Coils"/>
    </source>
</evidence>
<comment type="caution">
    <text evidence="3">The sequence shown here is derived from an EMBL/GenBank/DDBJ whole genome shotgun (WGS) entry which is preliminary data.</text>
</comment>
<feature type="coiled-coil region" evidence="1">
    <location>
        <begin position="200"/>
        <end position="293"/>
    </location>
</feature>
<evidence type="ECO:0000313" key="4">
    <source>
        <dbReference type="Proteomes" id="UP001295684"/>
    </source>
</evidence>
<accession>A0AAD1UPE1</accession>
<feature type="compositionally biased region" description="Basic and acidic residues" evidence="2">
    <location>
        <begin position="91"/>
        <end position="111"/>
    </location>
</feature>
<dbReference type="AlphaFoldDB" id="A0AAD1UPE1"/>
<proteinExistence type="predicted"/>
<keyword evidence="4" id="KW-1185">Reference proteome</keyword>
<dbReference type="Proteomes" id="UP001295684">
    <property type="component" value="Unassembled WGS sequence"/>
</dbReference>
<gene>
    <name evidence="3" type="ORF">ECRASSUSDP1_LOCUS12513</name>
</gene>
<dbReference type="EMBL" id="CAMPGE010012425">
    <property type="protein sequence ID" value="CAI2371193.1"/>
    <property type="molecule type" value="Genomic_DNA"/>
</dbReference>
<keyword evidence="1" id="KW-0175">Coiled coil</keyword>
<feature type="region of interest" description="Disordered" evidence="2">
    <location>
        <begin position="16"/>
        <end position="156"/>
    </location>
</feature>
<evidence type="ECO:0000256" key="2">
    <source>
        <dbReference type="SAM" id="MobiDB-lite"/>
    </source>
</evidence>
<feature type="region of interest" description="Disordered" evidence="2">
    <location>
        <begin position="320"/>
        <end position="347"/>
    </location>
</feature>
<evidence type="ECO:0000313" key="3">
    <source>
        <dbReference type="EMBL" id="CAI2371193.1"/>
    </source>
</evidence>
<organism evidence="3 4">
    <name type="scientific">Euplotes crassus</name>
    <dbReference type="NCBI Taxonomy" id="5936"/>
    <lineage>
        <taxon>Eukaryota</taxon>
        <taxon>Sar</taxon>
        <taxon>Alveolata</taxon>
        <taxon>Ciliophora</taxon>
        <taxon>Intramacronucleata</taxon>
        <taxon>Spirotrichea</taxon>
        <taxon>Hypotrichia</taxon>
        <taxon>Euplotida</taxon>
        <taxon>Euplotidae</taxon>
        <taxon>Moneuplotes</taxon>
    </lineage>
</organism>